<name>A0AAD9J8B8_9ANNE</name>
<dbReference type="Pfam" id="PF03153">
    <property type="entry name" value="TFIIA"/>
    <property type="match status" value="1"/>
</dbReference>
<comment type="caution">
    <text evidence="7">The sequence shown here is derived from an EMBL/GenBank/DDBJ whole genome shotgun (WGS) entry which is preliminary data.</text>
</comment>
<keyword evidence="5" id="KW-0539">Nucleus</keyword>
<dbReference type="FunFam" id="1.10.287.100:FF:000001">
    <property type="entry name" value="Transcription initiation factor IIA subunit"/>
    <property type="match status" value="1"/>
</dbReference>
<dbReference type="PANTHER" id="PTHR12694:SF8">
    <property type="entry name" value="TRANSCRIPTION INITIATION FACTOR IIA SUBUNIT 1"/>
    <property type="match status" value="1"/>
</dbReference>
<evidence type="ECO:0000256" key="4">
    <source>
        <dbReference type="ARBA" id="ARBA00023163"/>
    </source>
</evidence>
<protein>
    <recommendedName>
        <fullName evidence="9">Transcription initiation factor IIA subunit 1</fullName>
    </recommendedName>
</protein>
<evidence type="ECO:0000313" key="8">
    <source>
        <dbReference type="Proteomes" id="UP001208570"/>
    </source>
</evidence>
<keyword evidence="3" id="KW-0805">Transcription regulation</keyword>
<dbReference type="InterPro" id="IPR009088">
    <property type="entry name" value="TFIIA_b-brl"/>
</dbReference>
<evidence type="ECO:0000256" key="2">
    <source>
        <dbReference type="ARBA" id="ARBA00010059"/>
    </source>
</evidence>
<dbReference type="SUPFAM" id="SSF48371">
    <property type="entry name" value="ARM repeat"/>
    <property type="match status" value="1"/>
</dbReference>
<evidence type="ECO:0000313" key="7">
    <source>
        <dbReference type="EMBL" id="KAK2148154.1"/>
    </source>
</evidence>
<dbReference type="SMART" id="SM01371">
    <property type="entry name" value="TFIIA"/>
    <property type="match status" value="1"/>
</dbReference>
<dbReference type="SUPFAM" id="SSF47396">
    <property type="entry name" value="Transcription factor IIA (TFIIA), alpha-helical domain"/>
    <property type="match status" value="1"/>
</dbReference>
<evidence type="ECO:0000256" key="6">
    <source>
        <dbReference type="SAM" id="MobiDB-lite"/>
    </source>
</evidence>
<reference evidence="7" key="1">
    <citation type="journal article" date="2023" name="Mol. Biol. Evol.">
        <title>Third-Generation Sequencing Reveals the Adaptive Role of the Epigenome in Three Deep-Sea Polychaetes.</title>
        <authorList>
            <person name="Perez M."/>
            <person name="Aroh O."/>
            <person name="Sun Y."/>
            <person name="Lan Y."/>
            <person name="Juniper S.K."/>
            <person name="Young C.R."/>
            <person name="Angers B."/>
            <person name="Qian P.Y."/>
        </authorList>
    </citation>
    <scope>NUCLEOTIDE SEQUENCE</scope>
    <source>
        <strain evidence="7">P08H-3</strain>
    </source>
</reference>
<proteinExistence type="inferred from homology"/>
<gene>
    <name evidence="7" type="ORF">LSH36_512g02045</name>
</gene>
<feature type="compositionally biased region" description="Acidic residues" evidence="6">
    <location>
        <begin position="232"/>
        <end position="259"/>
    </location>
</feature>
<dbReference type="CDD" id="cd07976">
    <property type="entry name" value="TFIIA_alpha_beta_like"/>
    <property type="match status" value="2"/>
</dbReference>
<comment type="similarity">
    <text evidence="2">Belongs to the TFIIA subunit 1 family.</text>
</comment>
<sequence>MGVDFHVLRVHEFFEKVLEFDIGRSLKVMEFEMSKCPKLYRSVIDDVINNVREAFLDDGVDEQVLLELKKLWEDKLIQSKVLETEKPMPHILNINAAGQQQLQIGQAGSVTQQQAAKQAQPQAAAFSAHIPVINAGQTGLIEMSGAAQTATLALPPSLYQQQLAALQGGTISLAPGGAQYIIQAAATGQIIQASQPTAVTTSAISASAHSNTTEQQNVQRIVQLDGTHDSSSDDDDDEEEDGDKDDDDDDVDLNDDENEEQGKEEDPLNSCDDVSSDEDPAQVFDTENVVVCQFDRVNRNKNKWKFSLKDGIMNLNGKDYVFQKATGDAEW</sequence>
<dbReference type="Gene3D" id="2.30.18.10">
    <property type="entry name" value="Transcription factor IIA (TFIIA), beta-barrel domain"/>
    <property type="match status" value="1"/>
</dbReference>
<dbReference type="EMBL" id="JAODUP010000512">
    <property type="protein sequence ID" value="KAK2148154.1"/>
    <property type="molecule type" value="Genomic_DNA"/>
</dbReference>
<dbReference type="InterPro" id="IPR004855">
    <property type="entry name" value="TFIIA_asu/bsu"/>
</dbReference>
<evidence type="ECO:0000256" key="5">
    <source>
        <dbReference type="ARBA" id="ARBA00023242"/>
    </source>
</evidence>
<comment type="subcellular location">
    <subcellularLocation>
        <location evidence="1">Nucleus</location>
    </subcellularLocation>
</comment>
<dbReference type="FunFam" id="2.30.18.10:FF:000002">
    <property type="entry name" value="Transcription initiation factor IIA subunit 1"/>
    <property type="match status" value="1"/>
</dbReference>
<evidence type="ECO:0008006" key="9">
    <source>
        <dbReference type="Google" id="ProtNLM"/>
    </source>
</evidence>
<dbReference type="SUPFAM" id="SSF50784">
    <property type="entry name" value="Transcription factor IIA (TFIIA), beta-barrel domain"/>
    <property type="match status" value="1"/>
</dbReference>
<evidence type="ECO:0000256" key="3">
    <source>
        <dbReference type="ARBA" id="ARBA00023015"/>
    </source>
</evidence>
<feature type="region of interest" description="Disordered" evidence="6">
    <location>
        <begin position="225"/>
        <end position="283"/>
    </location>
</feature>
<keyword evidence="4" id="KW-0804">Transcription</keyword>
<organism evidence="7 8">
    <name type="scientific">Paralvinella palmiformis</name>
    <dbReference type="NCBI Taxonomy" id="53620"/>
    <lineage>
        <taxon>Eukaryota</taxon>
        <taxon>Metazoa</taxon>
        <taxon>Spiralia</taxon>
        <taxon>Lophotrochozoa</taxon>
        <taxon>Annelida</taxon>
        <taxon>Polychaeta</taxon>
        <taxon>Sedentaria</taxon>
        <taxon>Canalipalpata</taxon>
        <taxon>Terebellida</taxon>
        <taxon>Terebelliformia</taxon>
        <taxon>Alvinellidae</taxon>
        <taxon>Paralvinella</taxon>
    </lineage>
</organism>
<keyword evidence="8" id="KW-1185">Reference proteome</keyword>
<dbReference type="Gene3D" id="1.10.287.100">
    <property type="match status" value="1"/>
</dbReference>
<accession>A0AAD9J8B8</accession>
<dbReference type="GO" id="GO:0006367">
    <property type="term" value="P:transcription initiation at RNA polymerase II promoter"/>
    <property type="evidence" value="ECO:0007669"/>
    <property type="project" value="InterPro"/>
</dbReference>
<dbReference type="AlphaFoldDB" id="A0AAD9J8B8"/>
<evidence type="ECO:0000256" key="1">
    <source>
        <dbReference type="ARBA" id="ARBA00004123"/>
    </source>
</evidence>
<dbReference type="Proteomes" id="UP001208570">
    <property type="component" value="Unassembled WGS sequence"/>
</dbReference>
<dbReference type="GO" id="GO:0005672">
    <property type="term" value="C:transcription factor TFIIA complex"/>
    <property type="evidence" value="ECO:0007669"/>
    <property type="project" value="InterPro"/>
</dbReference>
<dbReference type="PANTHER" id="PTHR12694">
    <property type="entry name" value="TRANSCRIPTION INITIATION FACTOR IIA SUBUNIT 1"/>
    <property type="match status" value="1"/>
</dbReference>
<dbReference type="InterPro" id="IPR016024">
    <property type="entry name" value="ARM-type_fold"/>
</dbReference>